<evidence type="ECO:0000256" key="3">
    <source>
        <dbReference type="ARBA" id="ARBA00022490"/>
    </source>
</evidence>
<dbReference type="RefSeq" id="XP_030058612.1">
    <property type="nucleotide sequence ID" value="XM_030202752.1"/>
</dbReference>
<evidence type="ECO:0000256" key="4">
    <source>
        <dbReference type="ARBA" id="ARBA00022679"/>
    </source>
</evidence>
<dbReference type="Pfam" id="PF00685">
    <property type="entry name" value="Sulfotransfer_1"/>
    <property type="match status" value="1"/>
</dbReference>
<dbReference type="GeneID" id="115469953"/>
<name>A0A6P7XT61_9AMPH</name>
<organism evidence="7 8">
    <name type="scientific">Microcaecilia unicolor</name>
    <dbReference type="NCBI Taxonomy" id="1415580"/>
    <lineage>
        <taxon>Eukaryota</taxon>
        <taxon>Metazoa</taxon>
        <taxon>Chordata</taxon>
        <taxon>Craniata</taxon>
        <taxon>Vertebrata</taxon>
        <taxon>Euteleostomi</taxon>
        <taxon>Amphibia</taxon>
        <taxon>Gymnophiona</taxon>
        <taxon>Siphonopidae</taxon>
        <taxon>Microcaecilia</taxon>
    </lineage>
</organism>
<dbReference type="InterPro" id="IPR027417">
    <property type="entry name" value="P-loop_NTPase"/>
</dbReference>
<dbReference type="FunFam" id="3.40.50.300:FF:000433">
    <property type="entry name" value="Estrogen sulfotransferase"/>
    <property type="match status" value="1"/>
</dbReference>
<gene>
    <name evidence="8" type="primary">LOC115469953</name>
</gene>
<comment type="subcellular location">
    <subcellularLocation>
        <location evidence="1">Cytoplasm</location>
    </subcellularLocation>
</comment>
<dbReference type="Gene3D" id="3.40.50.300">
    <property type="entry name" value="P-loop containing nucleotide triphosphate hydrolases"/>
    <property type="match status" value="1"/>
</dbReference>
<evidence type="ECO:0000256" key="1">
    <source>
        <dbReference type="ARBA" id="ARBA00004496"/>
    </source>
</evidence>
<evidence type="ECO:0000256" key="5">
    <source>
        <dbReference type="RuleBase" id="RU361155"/>
    </source>
</evidence>
<dbReference type="PANTHER" id="PTHR11783">
    <property type="entry name" value="SULFOTRANSFERASE SULT"/>
    <property type="match status" value="1"/>
</dbReference>
<accession>A0A6P7XT61</accession>
<dbReference type="EC" id="2.8.2.-" evidence="5"/>
<dbReference type="GO" id="GO:0008146">
    <property type="term" value="F:sulfotransferase activity"/>
    <property type="evidence" value="ECO:0007669"/>
    <property type="project" value="InterPro"/>
</dbReference>
<dbReference type="OrthoDB" id="205623at2759"/>
<evidence type="ECO:0000259" key="6">
    <source>
        <dbReference type="Pfam" id="PF00685"/>
    </source>
</evidence>
<keyword evidence="4 5" id="KW-0808">Transferase</keyword>
<dbReference type="AlphaFoldDB" id="A0A6P7XT61"/>
<evidence type="ECO:0000313" key="7">
    <source>
        <dbReference type="Proteomes" id="UP000515156"/>
    </source>
</evidence>
<keyword evidence="7" id="KW-1185">Reference proteome</keyword>
<feature type="domain" description="Sulfotransferase" evidence="6">
    <location>
        <begin position="36"/>
        <end position="279"/>
    </location>
</feature>
<dbReference type="KEGG" id="muo:115469953"/>
<protein>
    <recommendedName>
        <fullName evidence="5">Sulfotransferase</fullName>
        <ecNumber evidence="5">2.8.2.-</ecNumber>
    </recommendedName>
</protein>
<dbReference type="GO" id="GO:0005737">
    <property type="term" value="C:cytoplasm"/>
    <property type="evidence" value="ECO:0007669"/>
    <property type="project" value="UniProtKB-SubCell"/>
</dbReference>
<proteinExistence type="inferred from homology"/>
<comment type="similarity">
    <text evidence="2 5">Belongs to the sulfotransferase 1 family.</text>
</comment>
<dbReference type="InterPro" id="IPR000863">
    <property type="entry name" value="Sulfotransferase_dom"/>
</dbReference>
<keyword evidence="3" id="KW-0963">Cytoplasm</keyword>
<dbReference type="Proteomes" id="UP000515156">
    <property type="component" value="Chromosome 5"/>
</dbReference>
<evidence type="ECO:0000313" key="8">
    <source>
        <dbReference type="RefSeq" id="XP_030058612.1"/>
    </source>
</evidence>
<dbReference type="SUPFAM" id="SSF52540">
    <property type="entry name" value="P-loop containing nucleoside triphosphate hydrolases"/>
    <property type="match status" value="1"/>
</dbReference>
<evidence type="ECO:0000256" key="2">
    <source>
        <dbReference type="ARBA" id="ARBA00005771"/>
    </source>
</evidence>
<dbReference type="InParanoid" id="A0A6P7XT61"/>
<sequence length="288" mass="33722">MDRISTTETFAGISYPGHLHTKESLQLAQDFQFQDMDILIATFPKSGTTWMQEILTLIYNKGDSVVAETLPNWLRTPWLEHTYFRDLVQENGGLRIITTHLPYDILAPALKNSKAKVIYMVRNPKDVAVSYYHFHKFAKFLPEPGNFGKFLDRFLNGTVHYGSWFQHVKGWLRHQENASFFLITYEDMHRELRCSIERLCGFLNHSLSSEELDRVEEHCSFGNMSQNRMVNCTLISPEILDHSKGKFMRKGKVGDWKQHFTVAQNNLFERIYQEEMSHCKHCFLMTLD</sequence>
<reference evidence="8" key="1">
    <citation type="submission" date="2025-08" db="UniProtKB">
        <authorList>
            <consortium name="RefSeq"/>
        </authorList>
    </citation>
    <scope>IDENTIFICATION</scope>
</reference>